<reference evidence="1 2" key="1">
    <citation type="journal article" date="2015" name="Genome Announc.">
        <title>Expanding the biotechnology potential of lactobacilli through comparative genomics of 213 strains and associated genera.</title>
        <authorList>
            <person name="Sun Z."/>
            <person name="Harris H.M."/>
            <person name="McCann A."/>
            <person name="Guo C."/>
            <person name="Argimon S."/>
            <person name="Zhang W."/>
            <person name="Yang X."/>
            <person name="Jeffery I.B."/>
            <person name="Cooney J.C."/>
            <person name="Kagawa T.F."/>
            <person name="Liu W."/>
            <person name="Song Y."/>
            <person name="Salvetti E."/>
            <person name="Wrobel A."/>
            <person name="Rasinkangas P."/>
            <person name="Parkhill J."/>
            <person name="Rea M.C."/>
            <person name="O'Sullivan O."/>
            <person name="Ritari J."/>
            <person name="Douillard F.P."/>
            <person name="Paul Ross R."/>
            <person name="Yang R."/>
            <person name="Briner A.E."/>
            <person name="Felis G.E."/>
            <person name="de Vos W.M."/>
            <person name="Barrangou R."/>
            <person name="Klaenhammer T.R."/>
            <person name="Caufield P.W."/>
            <person name="Cui Y."/>
            <person name="Zhang H."/>
            <person name="O'Toole P.W."/>
        </authorList>
    </citation>
    <scope>NUCLEOTIDE SEQUENCE [LARGE SCALE GENOMIC DNA]</scope>
    <source>
        <strain evidence="1 2">DSM 21115</strain>
    </source>
</reference>
<name>A0A0R2NQU7_9LACO</name>
<protein>
    <submittedName>
        <fullName evidence="1">Uncharacterized protein</fullName>
    </submittedName>
</protein>
<sequence length="292" mass="34349">MKLILCQPAVQRFKWELEVCLTNLKQVGFDLSSVILLFTKHDLKIPAYLAHKYGVTVHVYKDTRDDKNYIPAVKPWLWWQFLAENPQREQETYFYFDSDVIFRQKPDFRRLKATPDRWLCSNTNSYLNLDYLRHCQNGAELLTKMAGIVGVTVPSLETINQNSGGAQWVIDQPKASYWHKVYQDCNRLYRYLQQSKSNVQVWTAEMWAQLWNLLYFNIGPQISPELEFCWATDPLKRWRETKILHNAGVTAQHKDLFFKGNYLHSAPFETDLTFVNPQKCSSKYVAAIHQVN</sequence>
<dbReference type="AlphaFoldDB" id="A0A0R2NQU7"/>
<dbReference type="Proteomes" id="UP000050920">
    <property type="component" value="Unassembled WGS sequence"/>
</dbReference>
<comment type="caution">
    <text evidence="1">The sequence shown here is derived from an EMBL/GenBank/DDBJ whole genome shotgun (WGS) entry which is preliminary data.</text>
</comment>
<gene>
    <name evidence="1" type="ORF">DY78_GL002668</name>
</gene>
<proteinExistence type="predicted"/>
<organism evidence="1 2">
    <name type="scientific">Lactiplantibacillus fabifermentans DSM 21115</name>
    <dbReference type="NCBI Taxonomy" id="1413187"/>
    <lineage>
        <taxon>Bacteria</taxon>
        <taxon>Bacillati</taxon>
        <taxon>Bacillota</taxon>
        <taxon>Bacilli</taxon>
        <taxon>Lactobacillales</taxon>
        <taxon>Lactobacillaceae</taxon>
        <taxon>Lactiplantibacillus</taxon>
    </lineage>
</organism>
<evidence type="ECO:0000313" key="1">
    <source>
        <dbReference type="EMBL" id="KRO28086.1"/>
    </source>
</evidence>
<dbReference type="RefSeq" id="WP_024624373.1">
    <property type="nucleotide sequence ID" value="NZ_AYGX02000053.1"/>
</dbReference>
<keyword evidence="2" id="KW-1185">Reference proteome</keyword>
<dbReference type="EMBL" id="AYGX02000053">
    <property type="protein sequence ID" value="KRO28086.1"/>
    <property type="molecule type" value="Genomic_DNA"/>
</dbReference>
<evidence type="ECO:0000313" key="2">
    <source>
        <dbReference type="Proteomes" id="UP000050920"/>
    </source>
</evidence>
<accession>A0A0R2NQU7</accession>